<dbReference type="EMBL" id="BKCF01000002">
    <property type="protein sequence ID" value="GEQ85951.1"/>
    <property type="molecule type" value="Genomic_DNA"/>
</dbReference>
<dbReference type="OrthoDB" id="675330at2"/>
<evidence type="ECO:0000313" key="3">
    <source>
        <dbReference type="Proteomes" id="UP000326994"/>
    </source>
</evidence>
<gene>
    <name evidence="2" type="ORF">ULMS_14590</name>
</gene>
<dbReference type="AlphaFoldDB" id="A0A5J4G1Q0"/>
<accession>A0A5J4G1Q0</accession>
<name>A0A5J4G1Q0_9FLAO</name>
<evidence type="ECO:0000313" key="2">
    <source>
        <dbReference type="EMBL" id="GEQ85951.1"/>
    </source>
</evidence>
<proteinExistence type="predicted"/>
<dbReference type="RefSeq" id="WP_151893892.1">
    <property type="nucleotide sequence ID" value="NZ_BKCF01000002.1"/>
</dbReference>
<reference evidence="2 3" key="1">
    <citation type="submission" date="2019-08" db="EMBL/GenBank/DDBJ databases">
        <title>Ulvibacter marinistellae sp. nov., isolated from a starfish, Patiria pectinifera.</title>
        <authorList>
            <person name="Kawano K."/>
            <person name="Ushijima N."/>
            <person name="Kihara M."/>
            <person name="Itoh H."/>
        </authorList>
    </citation>
    <scope>NUCLEOTIDE SEQUENCE [LARGE SCALE GENOMIC DNA]</scope>
    <source>
        <strain evidence="2 3">KK4</strain>
    </source>
</reference>
<feature type="region of interest" description="Disordered" evidence="1">
    <location>
        <begin position="138"/>
        <end position="157"/>
    </location>
</feature>
<dbReference type="Proteomes" id="UP000326994">
    <property type="component" value="Unassembled WGS sequence"/>
</dbReference>
<organism evidence="2 3">
    <name type="scientific">Patiriisocius marinistellae</name>
    <dbReference type="NCBI Taxonomy" id="2494560"/>
    <lineage>
        <taxon>Bacteria</taxon>
        <taxon>Pseudomonadati</taxon>
        <taxon>Bacteroidota</taxon>
        <taxon>Flavobacteriia</taxon>
        <taxon>Flavobacteriales</taxon>
        <taxon>Flavobacteriaceae</taxon>
        <taxon>Patiriisocius</taxon>
    </lineage>
</organism>
<evidence type="ECO:0008006" key="4">
    <source>
        <dbReference type="Google" id="ProtNLM"/>
    </source>
</evidence>
<sequence length="157" mass="18187">MKKIMIVLFLCSIGLNAQEKRFEKIKAYKTAHITEALSLTTAEAEKFWPIYNAHEEVMMTLRKNVRKEVFEKFKDDGVDKLSDAEANTLIEKHENFKAEGLKNEISLRKSLKGVISPQKFIKLQKAENDFKKNLLKRFSKRGSDGKKKGDGRKRDRP</sequence>
<comment type="caution">
    <text evidence="2">The sequence shown here is derived from an EMBL/GenBank/DDBJ whole genome shotgun (WGS) entry which is preliminary data.</text>
</comment>
<protein>
    <recommendedName>
        <fullName evidence="4">Sensor of ECF-type sigma factor</fullName>
    </recommendedName>
</protein>
<evidence type="ECO:0000256" key="1">
    <source>
        <dbReference type="SAM" id="MobiDB-lite"/>
    </source>
</evidence>
<keyword evidence="3" id="KW-1185">Reference proteome</keyword>